<organism evidence="2 3">
    <name type="scientific">Coprinopsis marcescibilis</name>
    <name type="common">Agaric fungus</name>
    <name type="synonym">Psathyrella marcescibilis</name>
    <dbReference type="NCBI Taxonomy" id="230819"/>
    <lineage>
        <taxon>Eukaryota</taxon>
        <taxon>Fungi</taxon>
        <taxon>Dikarya</taxon>
        <taxon>Basidiomycota</taxon>
        <taxon>Agaricomycotina</taxon>
        <taxon>Agaricomycetes</taxon>
        <taxon>Agaricomycetidae</taxon>
        <taxon>Agaricales</taxon>
        <taxon>Agaricineae</taxon>
        <taxon>Psathyrellaceae</taxon>
        <taxon>Coprinopsis</taxon>
    </lineage>
</organism>
<feature type="transmembrane region" description="Helical" evidence="1">
    <location>
        <begin position="62"/>
        <end position="80"/>
    </location>
</feature>
<evidence type="ECO:0000256" key="1">
    <source>
        <dbReference type="SAM" id="Phobius"/>
    </source>
</evidence>
<dbReference type="OrthoDB" id="3346544at2759"/>
<evidence type="ECO:0000313" key="3">
    <source>
        <dbReference type="Proteomes" id="UP000307440"/>
    </source>
</evidence>
<keyword evidence="1" id="KW-0472">Membrane</keyword>
<dbReference type="EMBL" id="ML210319">
    <property type="protein sequence ID" value="TFK19921.1"/>
    <property type="molecule type" value="Genomic_DNA"/>
</dbReference>
<keyword evidence="1" id="KW-1133">Transmembrane helix</keyword>
<protein>
    <submittedName>
        <fullName evidence="2">Uncharacterized protein</fullName>
    </submittedName>
</protein>
<feature type="transmembrane region" description="Helical" evidence="1">
    <location>
        <begin position="32"/>
        <end position="50"/>
    </location>
</feature>
<sequence length="349" mass="39628">MAGPDFEFNFEAQRAKDLTEQVYMLAGFWVETLLYGIYVVLFIGSVKLMIKRRSERHPPSKIVFITLIILMFVLTTYWTGVNVYRFIRAYALMIMATSGGPFNLPIHYFRFFATWDNFSYVIVSSLLFWMADFLAIYRCYIIWERSRRVVALPFLLLLVSIGTNGVNFHFFLYGPRGGIPFRTVKPLLDFVYPGHLAQNVLTTGLIAYKIWKRHVVSQAAGVRASSTVTLLSVARIVVESAMLYTLQMLALVILHPLEHPARLVFQAAIVPSTGIVFVLISIRVHLAVEEKAEKAPATSVLFPSWAHASEMEENGPSMSRTHSLISMLHPSLKRDEALRGSPERRYVGV</sequence>
<dbReference type="AlphaFoldDB" id="A0A5C3KI63"/>
<feature type="transmembrane region" description="Helical" evidence="1">
    <location>
        <begin position="232"/>
        <end position="257"/>
    </location>
</feature>
<feature type="transmembrane region" description="Helical" evidence="1">
    <location>
        <begin position="190"/>
        <end position="211"/>
    </location>
</feature>
<feature type="transmembrane region" description="Helical" evidence="1">
    <location>
        <begin position="149"/>
        <end position="170"/>
    </location>
</feature>
<dbReference type="Proteomes" id="UP000307440">
    <property type="component" value="Unassembled WGS sequence"/>
</dbReference>
<keyword evidence="3" id="KW-1185">Reference proteome</keyword>
<keyword evidence="1" id="KW-0812">Transmembrane</keyword>
<evidence type="ECO:0000313" key="2">
    <source>
        <dbReference type="EMBL" id="TFK19921.1"/>
    </source>
</evidence>
<feature type="transmembrane region" description="Helical" evidence="1">
    <location>
        <begin position="263"/>
        <end position="284"/>
    </location>
</feature>
<reference evidence="2 3" key="1">
    <citation type="journal article" date="2019" name="Nat. Ecol. Evol.">
        <title>Megaphylogeny resolves global patterns of mushroom evolution.</title>
        <authorList>
            <person name="Varga T."/>
            <person name="Krizsan K."/>
            <person name="Foldi C."/>
            <person name="Dima B."/>
            <person name="Sanchez-Garcia M."/>
            <person name="Sanchez-Ramirez S."/>
            <person name="Szollosi G.J."/>
            <person name="Szarkandi J.G."/>
            <person name="Papp V."/>
            <person name="Albert L."/>
            <person name="Andreopoulos W."/>
            <person name="Angelini C."/>
            <person name="Antonin V."/>
            <person name="Barry K.W."/>
            <person name="Bougher N.L."/>
            <person name="Buchanan P."/>
            <person name="Buyck B."/>
            <person name="Bense V."/>
            <person name="Catcheside P."/>
            <person name="Chovatia M."/>
            <person name="Cooper J."/>
            <person name="Damon W."/>
            <person name="Desjardin D."/>
            <person name="Finy P."/>
            <person name="Geml J."/>
            <person name="Haridas S."/>
            <person name="Hughes K."/>
            <person name="Justo A."/>
            <person name="Karasinski D."/>
            <person name="Kautmanova I."/>
            <person name="Kiss B."/>
            <person name="Kocsube S."/>
            <person name="Kotiranta H."/>
            <person name="LaButti K.M."/>
            <person name="Lechner B.E."/>
            <person name="Liimatainen K."/>
            <person name="Lipzen A."/>
            <person name="Lukacs Z."/>
            <person name="Mihaltcheva S."/>
            <person name="Morgado L.N."/>
            <person name="Niskanen T."/>
            <person name="Noordeloos M.E."/>
            <person name="Ohm R.A."/>
            <person name="Ortiz-Santana B."/>
            <person name="Ovrebo C."/>
            <person name="Racz N."/>
            <person name="Riley R."/>
            <person name="Savchenko A."/>
            <person name="Shiryaev A."/>
            <person name="Soop K."/>
            <person name="Spirin V."/>
            <person name="Szebenyi C."/>
            <person name="Tomsovsky M."/>
            <person name="Tulloss R.E."/>
            <person name="Uehling J."/>
            <person name="Grigoriev I.V."/>
            <person name="Vagvolgyi C."/>
            <person name="Papp T."/>
            <person name="Martin F.M."/>
            <person name="Miettinen O."/>
            <person name="Hibbett D.S."/>
            <person name="Nagy L.G."/>
        </authorList>
    </citation>
    <scope>NUCLEOTIDE SEQUENCE [LARGE SCALE GENOMIC DNA]</scope>
    <source>
        <strain evidence="2 3">CBS 121175</strain>
    </source>
</reference>
<gene>
    <name evidence="2" type="ORF">FA15DRAFT_153958</name>
</gene>
<proteinExistence type="predicted"/>
<name>A0A5C3KI63_COPMA</name>
<feature type="transmembrane region" description="Helical" evidence="1">
    <location>
        <begin position="118"/>
        <end position="137"/>
    </location>
</feature>
<accession>A0A5C3KI63</accession>